<evidence type="ECO:0000313" key="4">
    <source>
        <dbReference type="Proteomes" id="UP001595823"/>
    </source>
</evidence>
<dbReference type="CDD" id="cd06170">
    <property type="entry name" value="LuxR_C_like"/>
    <property type="match status" value="1"/>
</dbReference>
<dbReference type="SUPFAM" id="SSF46894">
    <property type="entry name" value="C-terminal effector domain of the bipartite response regulators"/>
    <property type="match status" value="1"/>
</dbReference>
<accession>A0ABV8TWW1</accession>
<dbReference type="Proteomes" id="UP001595823">
    <property type="component" value="Unassembled WGS sequence"/>
</dbReference>
<dbReference type="PRINTS" id="PR00038">
    <property type="entry name" value="HTHLUXR"/>
</dbReference>
<dbReference type="PANTHER" id="PTHR43214:SF43">
    <property type="entry name" value="TWO-COMPONENT RESPONSE REGULATOR"/>
    <property type="match status" value="1"/>
</dbReference>
<dbReference type="RefSeq" id="WP_380619150.1">
    <property type="nucleotide sequence ID" value="NZ_JBHSDK010000010.1"/>
</dbReference>
<comment type="caution">
    <text evidence="3">The sequence shown here is derived from an EMBL/GenBank/DDBJ whole genome shotgun (WGS) entry which is preliminary data.</text>
</comment>
<gene>
    <name evidence="3" type="ORF">ACFPET_07070</name>
</gene>
<sequence length="198" mass="21964">MIKLNLVAPEMIAATGLSEGLARDRKIHVNSVSIASSLAFALPDADLTLWWTPTRLPTAIGSASTRTPVLAAVERPEMFDIVRLFQTGVRGLVSKTDDFSALRSAIVDMRRNGSASAPDIRNRIVKHIARPRTPERYDLTGLQEQLLRRLFAGDSNEQVATALHLSRHTVKDHIKALFTKLEVANRTELFARYTVPII</sequence>
<evidence type="ECO:0000313" key="3">
    <source>
        <dbReference type="EMBL" id="MFC4334954.1"/>
    </source>
</evidence>
<dbReference type="Pfam" id="PF00196">
    <property type="entry name" value="GerE"/>
    <property type="match status" value="1"/>
</dbReference>
<organism evidence="3 4">
    <name type="scientific">Salininema proteolyticum</name>
    <dbReference type="NCBI Taxonomy" id="1607685"/>
    <lineage>
        <taxon>Bacteria</taxon>
        <taxon>Bacillati</taxon>
        <taxon>Actinomycetota</taxon>
        <taxon>Actinomycetes</taxon>
        <taxon>Glycomycetales</taxon>
        <taxon>Glycomycetaceae</taxon>
        <taxon>Salininema</taxon>
    </lineage>
</organism>
<dbReference type="PROSITE" id="PS00622">
    <property type="entry name" value="HTH_LUXR_1"/>
    <property type="match status" value="1"/>
</dbReference>
<dbReference type="InterPro" id="IPR016032">
    <property type="entry name" value="Sig_transdc_resp-reg_C-effctor"/>
</dbReference>
<evidence type="ECO:0000259" key="2">
    <source>
        <dbReference type="PROSITE" id="PS00622"/>
    </source>
</evidence>
<reference evidence="4" key="1">
    <citation type="journal article" date="2019" name="Int. J. Syst. Evol. Microbiol.">
        <title>The Global Catalogue of Microorganisms (GCM) 10K type strain sequencing project: providing services to taxonomists for standard genome sequencing and annotation.</title>
        <authorList>
            <consortium name="The Broad Institute Genomics Platform"/>
            <consortium name="The Broad Institute Genome Sequencing Center for Infectious Disease"/>
            <person name="Wu L."/>
            <person name="Ma J."/>
        </authorList>
    </citation>
    <scope>NUCLEOTIDE SEQUENCE [LARGE SCALE GENOMIC DNA]</scope>
    <source>
        <strain evidence="4">IBRC-M 10908</strain>
    </source>
</reference>
<feature type="domain" description="HTH luxR-type" evidence="2">
    <location>
        <begin position="153"/>
        <end position="180"/>
    </location>
</feature>
<name>A0ABV8TWW1_9ACTN</name>
<dbReference type="EMBL" id="JBHSDK010000010">
    <property type="protein sequence ID" value="MFC4334954.1"/>
    <property type="molecule type" value="Genomic_DNA"/>
</dbReference>
<dbReference type="Gene3D" id="3.40.50.2300">
    <property type="match status" value="1"/>
</dbReference>
<keyword evidence="1" id="KW-0238">DNA-binding</keyword>
<keyword evidence="4" id="KW-1185">Reference proteome</keyword>
<dbReference type="PANTHER" id="PTHR43214">
    <property type="entry name" value="TWO-COMPONENT RESPONSE REGULATOR"/>
    <property type="match status" value="1"/>
</dbReference>
<dbReference type="SMART" id="SM00421">
    <property type="entry name" value="HTH_LUXR"/>
    <property type="match status" value="1"/>
</dbReference>
<proteinExistence type="predicted"/>
<dbReference type="InterPro" id="IPR039420">
    <property type="entry name" value="WalR-like"/>
</dbReference>
<evidence type="ECO:0000256" key="1">
    <source>
        <dbReference type="ARBA" id="ARBA00023125"/>
    </source>
</evidence>
<dbReference type="InterPro" id="IPR000792">
    <property type="entry name" value="Tscrpt_reg_LuxR_C"/>
</dbReference>
<protein>
    <submittedName>
        <fullName evidence="3">LuxR C-terminal-related transcriptional regulator</fullName>
    </submittedName>
</protein>